<evidence type="ECO:0008006" key="3">
    <source>
        <dbReference type="Google" id="ProtNLM"/>
    </source>
</evidence>
<evidence type="ECO:0000256" key="1">
    <source>
        <dbReference type="SAM" id="Phobius"/>
    </source>
</evidence>
<accession>A0A382BJG0</accession>
<keyword evidence="1" id="KW-0812">Transmembrane</keyword>
<sequence length="152" mass="16813">TGYLVYTAYRIGQTDRHILVNRGWVEANANRYQLPKIVTNPLSPNVTGRLSTPPSEGIRLAGADRIESMGQGILRVQNIDFDALSSALDIDLLPISLLLDNEMPGGFIRNWQPPGLDATRHFGYAFQWFALALAVALISVGLFVRSMKQDKS</sequence>
<organism evidence="2">
    <name type="scientific">marine metagenome</name>
    <dbReference type="NCBI Taxonomy" id="408172"/>
    <lineage>
        <taxon>unclassified sequences</taxon>
        <taxon>metagenomes</taxon>
        <taxon>ecological metagenomes</taxon>
    </lineage>
</organism>
<protein>
    <recommendedName>
        <fullName evidence="3">SURF1-like protein</fullName>
    </recommendedName>
</protein>
<dbReference type="CDD" id="cd06662">
    <property type="entry name" value="SURF1"/>
    <property type="match status" value="1"/>
</dbReference>
<dbReference type="Pfam" id="PF02104">
    <property type="entry name" value="SURF1"/>
    <property type="match status" value="1"/>
</dbReference>
<evidence type="ECO:0000313" key="2">
    <source>
        <dbReference type="EMBL" id="SVB13915.1"/>
    </source>
</evidence>
<gene>
    <name evidence="2" type="ORF">METZ01_LOCUS166769</name>
</gene>
<dbReference type="GO" id="GO:0016020">
    <property type="term" value="C:membrane"/>
    <property type="evidence" value="ECO:0007669"/>
    <property type="project" value="InterPro"/>
</dbReference>
<keyword evidence="1" id="KW-1133">Transmembrane helix</keyword>
<feature type="transmembrane region" description="Helical" evidence="1">
    <location>
        <begin position="125"/>
        <end position="144"/>
    </location>
</feature>
<dbReference type="EMBL" id="UINC01030091">
    <property type="protein sequence ID" value="SVB13915.1"/>
    <property type="molecule type" value="Genomic_DNA"/>
</dbReference>
<dbReference type="AlphaFoldDB" id="A0A382BJG0"/>
<dbReference type="PROSITE" id="PS50895">
    <property type="entry name" value="SURF1"/>
    <property type="match status" value="1"/>
</dbReference>
<proteinExistence type="predicted"/>
<reference evidence="2" key="1">
    <citation type="submission" date="2018-05" db="EMBL/GenBank/DDBJ databases">
        <authorList>
            <person name="Lanie J.A."/>
            <person name="Ng W.-L."/>
            <person name="Kazmierczak K.M."/>
            <person name="Andrzejewski T.M."/>
            <person name="Davidsen T.M."/>
            <person name="Wayne K.J."/>
            <person name="Tettelin H."/>
            <person name="Glass J.I."/>
            <person name="Rusch D."/>
            <person name="Podicherti R."/>
            <person name="Tsui H.-C.T."/>
            <person name="Winkler M.E."/>
        </authorList>
    </citation>
    <scope>NUCLEOTIDE SEQUENCE</scope>
</reference>
<dbReference type="InterPro" id="IPR002994">
    <property type="entry name" value="Surf1/Shy1"/>
</dbReference>
<keyword evidence="1" id="KW-0472">Membrane</keyword>
<feature type="non-terminal residue" evidence="2">
    <location>
        <position position="1"/>
    </location>
</feature>
<name>A0A382BJG0_9ZZZZ</name>